<dbReference type="KEGG" id="dci:103508881"/>
<evidence type="ECO:0000256" key="1">
    <source>
        <dbReference type="SAM" id="SignalP"/>
    </source>
</evidence>
<gene>
    <name evidence="3" type="primary">LOC103508881</name>
</gene>
<protein>
    <submittedName>
        <fullName evidence="3">Uncharacterized protein LOC103508881</fullName>
    </submittedName>
</protein>
<keyword evidence="1" id="KW-0732">Signal</keyword>
<accession>A0A3Q0IXD8</accession>
<dbReference type="AlphaFoldDB" id="A0A3Q0IXD8"/>
<dbReference type="RefSeq" id="XP_026679080.1">
    <property type="nucleotide sequence ID" value="XM_026823279.1"/>
</dbReference>
<dbReference type="Proteomes" id="UP000079169">
    <property type="component" value="Unplaced"/>
</dbReference>
<feature type="chain" id="PRO_5018336955" evidence="1">
    <location>
        <begin position="22"/>
        <end position="249"/>
    </location>
</feature>
<feature type="signal peptide" evidence="1">
    <location>
        <begin position="1"/>
        <end position="21"/>
    </location>
</feature>
<evidence type="ECO:0000313" key="3">
    <source>
        <dbReference type="RefSeq" id="XP_026679080.1"/>
    </source>
</evidence>
<dbReference type="PaxDb" id="121845-A0A3Q0IXD8"/>
<dbReference type="GeneID" id="103508881"/>
<keyword evidence="2" id="KW-1185">Reference proteome</keyword>
<organism evidence="2 3">
    <name type="scientific">Diaphorina citri</name>
    <name type="common">Asian citrus psyllid</name>
    <dbReference type="NCBI Taxonomy" id="121845"/>
    <lineage>
        <taxon>Eukaryota</taxon>
        <taxon>Metazoa</taxon>
        <taxon>Ecdysozoa</taxon>
        <taxon>Arthropoda</taxon>
        <taxon>Hexapoda</taxon>
        <taxon>Insecta</taxon>
        <taxon>Pterygota</taxon>
        <taxon>Neoptera</taxon>
        <taxon>Paraneoptera</taxon>
        <taxon>Hemiptera</taxon>
        <taxon>Sternorrhyncha</taxon>
        <taxon>Psylloidea</taxon>
        <taxon>Psyllidae</taxon>
        <taxon>Diaphorininae</taxon>
        <taxon>Diaphorina</taxon>
    </lineage>
</organism>
<name>A0A3Q0IXD8_DIACI</name>
<evidence type="ECO:0000313" key="2">
    <source>
        <dbReference type="Proteomes" id="UP000079169"/>
    </source>
</evidence>
<reference evidence="3" key="1">
    <citation type="submission" date="2025-08" db="UniProtKB">
        <authorList>
            <consortium name="RefSeq"/>
        </authorList>
    </citation>
    <scope>IDENTIFICATION</scope>
</reference>
<sequence>MWSHRVLTHLSLCAVFTCVFPFPLEIESHLDEIHNFIQQQKHRLYDQIVEINDDLVEHYKPQRRARARRNAESTHAQEDKEFARELREIFRDTRATYKAATKLMNSEDTTKLKKMVVQQHPLIMAHGVNSEQVAQLLKSSEELARLGTRLPLWGAPTPDVTPPTATGTGEFLRELRELLRDTRAKFGITRLMNHEDTTKKRKMLVMPDSLMRDHAVNSEQVAEILKSSEERNRGGGTKFPLIDCIQNVK</sequence>
<proteinExistence type="predicted"/>